<dbReference type="PROSITE" id="PS50181">
    <property type="entry name" value="FBOX"/>
    <property type="match status" value="2"/>
</dbReference>
<dbReference type="AlphaFoldDB" id="A0A3L6QM76"/>
<evidence type="ECO:0000313" key="4">
    <source>
        <dbReference type="Proteomes" id="UP000275267"/>
    </source>
</evidence>
<dbReference type="Pfam" id="PF08268">
    <property type="entry name" value="FBA_3"/>
    <property type="match status" value="2"/>
</dbReference>
<dbReference type="SUPFAM" id="SSF117281">
    <property type="entry name" value="Kelch motif"/>
    <property type="match status" value="1"/>
</dbReference>
<evidence type="ECO:0000259" key="2">
    <source>
        <dbReference type="PROSITE" id="PS50181"/>
    </source>
</evidence>
<dbReference type="SUPFAM" id="SSF81383">
    <property type="entry name" value="F-box domain"/>
    <property type="match status" value="2"/>
</dbReference>
<dbReference type="SMART" id="SM00256">
    <property type="entry name" value="FBOX"/>
    <property type="match status" value="2"/>
</dbReference>
<dbReference type="InterPro" id="IPR036047">
    <property type="entry name" value="F-box-like_dom_sf"/>
</dbReference>
<dbReference type="Gene3D" id="1.20.1280.50">
    <property type="match status" value="2"/>
</dbReference>
<protein>
    <recommendedName>
        <fullName evidence="2">F-box domain-containing protein</fullName>
    </recommendedName>
</protein>
<feature type="domain" description="F-box" evidence="2">
    <location>
        <begin position="12"/>
        <end position="58"/>
    </location>
</feature>
<evidence type="ECO:0000313" key="3">
    <source>
        <dbReference type="EMBL" id="RLM84900.1"/>
    </source>
</evidence>
<gene>
    <name evidence="3" type="ORF">C2845_PM04G31180</name>
</gene>
<name>A0A3L6QM76_PANMI</name>
<dbReference type="InterPro" id="IPR017451">
    <property type="entry name" value="F-box-assoc_interact_dom"/>
</dbReference>
<dbReference type="Gene3D" id="2.120.10.80">
    <property type="entry name" value="Kelch-type beta propeller"/>
    <property type="match status" value="1"/>
</dbReference>
<keyword evidence="4" id="KW-1185">Reference proteome</keyword>
<dbReference type="NCBIfam" id="TIGR01640">
    <property type="entry name" value="F_box_assoc_1"/>
    <property type="match status" value="2"/>
</dbReference>
<proteinExistence type="predicted"/>
<dbReference type="InterPro" id="IPR015915">
    <property type="entry name" value="Kelch-typ_b-propeller"/>
</dbReference>
<dbReference type="Pfam" id="PF00646">
    <property type="entry name" value="F-box"/>
    <property type="match status" value="2"/>
</dbReference>
<dbReference type="EMBL" id="PQIB02000011">
    <property type="protein sequence ID" value="RLM84900.1"/>
    <property type="molecule type" value="Genomic_DNA"/>
</dbReference>
<feature type="domain" description="F-box" evidence="2">
    <location>
        <begin position="310"/>
        <end position="356"/>
    </location>
</feature>
<organism evidence="3 4">
    <name type="scientific">Panicum miliaceum</name>
    <name type="common">Proso millet</name>
    <name type="synonym">Broomcorn millet</name>
    <dbReference type="NCBI Taxonomy" id="4540"/>
    <lineage>
        <taxon>Eukaryota</taxon>
        <taxon>Viridiplantae</taxon>
        <taxon>Streptophyta</taxon>
        <taxon>Embryophyta</taxon>
        <taxon>Tracheophyta</taxon>
        <taxon>Spermatophyta</taxon>
        <taxon>Magnoliopsida</taxon>
        <taxon>Liliopsida</taxon>
        <taxon>Poales</taxon>
        <taxon>Poaceae</taxon>
        <taxon>PACMAD clade</taxon>
        <taxon>Panicoideae</taxon>
        <taxon>Panicodae</taxon>
        <taxon>Paniceae</taxon>
        <taxon>Panicinae</taxon>
        <taxon>Panicum</taxon>
        <taxon>Panicum sect. Panicum</taxon>
    </lineage>
</organism>
<comment type="caution">
    <text evidence="3">The sequence shown here is derived from an EMBL/GenBank/DDBJ whole genome shotgun (WGS) entry which is preliminary data.</text>
</comment>
<dbReference type="InterPro" id="IPR013187">
    <property type="entry name" value="F-box-assoc_dom_typ3"/>
</dbReference>
<dbReference type="CDD" id="cd22157">
    <property type="entry name" value="F-box_AtFBW1-like"/>
    <property type="match status" value="2"/>
</dbReference>
<reference evidence="4" key="1">
    <citation type="journal article" date="2019" name="Nat. Commun.">
        <title>The genome of broomcorn millet.</title>
        <authorList>
            <person name="Zou C."/>
            <person name="Miki D."/>
            <person name="Li D."/>
            <person name="Tang Q."/>
            <person name="Xiao L."/>
            <person name="Rajput S."/>
            <person name="Deng P."/>
            <person name="Jia W."/>
            <person name="Huang R."/>
            <person name="Zhang M."/>
            <person name="Sun Y."/>
            <person name="Hu J."/>
            <person name="Fu X."/>
            <person name="Schnable P.S."/>
            <person name="Li F."/>
            <person name="Zhang H."/>
            <person name="Feng B."/>
            <person name="Zhu X."/>
            <person name="Liu R."/>
            <person name="Schnable J.C."/>
            <person name="Zhu J.-K."/>
            <person name="Zhang H."/>
        </authorList>
    </citation>
    <scope>NUCLEOTIDE SEQUENCE [LARGE SCALE GENOMIC DNA]</scope>
</reference>
<evidence type="ECO:0000256" key="1">
    <source>
        <dbReference type="SAM" id="MobiDB-lite"/>
    </source>
</evidence>
<feature type="region of interest" description="Disordered" evidence="1">
    <location>
        <begin position="294"/>
        <end position="313"/>
    </location>
</feature>
<dbReference type="PANTHER" id="PTHR31111:SF133">
    <property type="entry name" value="OS07G0196600 PROTEIN"/>
    <property type="match status" value="1"/>
</dbReference>
<dbReference type="Proteomes" id="UP000275267">
    <property type="component" value="Unassembled WGS sequence"/>
</dbReference>
<dbReference type="PANTHER" id="PTHR31111">
    <property type="entry name" value="BNAA05G37150D PROTEIN-RELATED"/>
    <property type="match status" value="1"/>
</dbReference>
<dbReference type="OrthoDB" id="666248at2759"/>
<accession>A0A3L6QM76</accession>
<dbReference type="InterPro" id="IPR001810">
    <property type="entry name" value="F-box_dom"/>
</dbReference>
<sequence>MASDLSRDERATLEGGVLPADVMHEVLLRVPAKALCRLRLVCRSWRSLTSDPRFAREHLPRHPLFAARYALWVQTHVVDMSGDIVKQIRSFEDLRFFDLSMQPDLICVAETASGRNKRALLLNPATGEINALPDGSMGAAQSTCILGHIPSTGEYKVLRIGGVIDPVQPCEVITLGDGDRKWRERSDPPIHVLTGFTFVAVVGGVAYFLEDYYYYAADDTKQDSIASFDLVTEEWRPTALQGPRFLKVIPIPKKQKDNKLAKQLEEVLKDMLNIADKHCRKQIRQKGNFGSITLEQDEVQPPDGPPAGKRPARTNLPADVVYEVLLRVPAKALCRLRLVCRSWRSLTSDPRFARAHSARHPVLVALQIGDDSEIYILDLSGDIVKRIRDLGHLCSYPTTHDGLVCVSTMAMHDFDANADLVLNPATGAVSILPGGNRPPVVNACVLGRVPSTGEYKVLRLSYYHKDEGFGVACEVIALGGAGDQRWRAKPTPVDISAHPDYIAAVDGIAYFLSSLDDDGGGGGSSRVLLDVALFDLATEEWRPTPLRGPPSSHAYEETDHIEFACLDGCFAIVHHKIRDCSTDLWFLVDVDNGFWTKRYSMRCAPRWDHAGMYPPRPLLVLDDGRILAWLQKQYVLTAYDPRTETWADLASLSEYYFAMGMHQPPGKPFVSRSPGLRLAPSSAKQLMIGL</sequence>